<organism evidence="3 4">
    <name type="scientific">SAR86 cluster bacterium</name>
    <dbReference type="NCBI Taxonomy" id="2030880"/>
    <lineage>
        <taxon>Bacteria</taxon>
        <taxon>Pseudomonadati</taxon>
        <taxon>Pseudomonadota</taxon>
        <taxon>Gammaproteobacteria</taxon>
        <taxon>SAR86 cluster</taxon>
    </lineage>
</organism>
<feature type="compositionally biased region" description="Polar residues" evidence="1">
    <location>
        <begin position="32"/>
        <end position="43"/>
    </location>
</feature>
<keyword evidence="2" id="KW-0732">Signal</keyword>
<evidence type="ECO:0000313" key="3">
    <source>
        <dbReference type="EMBL" id="PCJ27118.1"/>
    </source>
</evidence>
<dbReference type="SUPFAM" id="SSF51556">
    <property type="entry name" value="Metallo-dependent hydrolases"/>
    <property type="match status" value="1"/>
</dbReference>
<reference evidence="4" key="1">
    <citation type="submission" date="2017-08" db="EMBL/GenBank/DDBJ databases">
        <title>A dynamic microbial community with high functional redundancy inhabits the cold, oxic subseafloor aquifer.</title>
        <authorList>
            <person name="Tully B.J."/>
            <person name="Wheat C.G."/>
            <person name="Glazer B.T."/>
            <person name="Huber J.A."/>
        </authorList>
    </citation>
    <scope>NUCLEOTIDE SEQUENCE [LARGE SCALE GENOMIC DNA]</scope>
</reference>
<name>A0A2A5B7N0_9GAMM</name>
<dbReference type="PANTHER" id="PTHR10443:SF12">
    <property type="entry name" value="DIPEPTIDASE"/>
    <property type="match status" value="1"/>
</dbReference>
<evidence type="ECO:0000256" key="2">
    <source>
        <dbReference type="SAM" id="SignalP"/>
    </source>
</evidence>
<comment type="caution">
    <text evidence="3">The sequence shown here is derived from an EMBL/GenBank/DDBJ whole genome shotgun (WGS) entry which is preliminary data.</text>
</comment>
<sequence length="447" mass="48990">MQNLLKQSLFIFVAFALVACSDDSSQTTTQTPAPESNATSEDQLQETARGIHQRVITMDTHDDINTSNFTVSNNYTSDLDTQVNLPKMEQGGLDVAWFIVYTGQSTLDDAGYATAYANAIDKFDAIHRLAEEIAPDRIEIAYTSDDVRRISAAGKKVAMIGIENAYPVGMDMSNIKDFQERGGRYMSLAHNRHSQFSDSHTGEADGVWLHNGLSDMGREAVAEMNKWGIMIDVSHPSKVAIMEMLDLTRAPLIASHSSARNMNDHSRNLDDEQLLRIKENGGVVQTVAFGGYINGAKAAAHREARSKLMNSIAEDLGYEILGFPAIAALDESDRAVYTAHIAEIDALAEPRMNVEVNADAPAVNVSDFVNHIDYLVELIGIEHVGISSDFDGGGGISGWNDASETFNVTLELVRRGYDEKEISMLWSGNLLRVLDDVQRVAAEIQAE</sequence>
<dbReference type="InterPro" id="IPR008257">
    <property type="entry name" value="Pept_M19"/>
</dbReference>
<accession>A0A2A5B7N0</accession>
<dbReference type="Gene3D" id="1.10.287.650">
    <property type="entry name" value="L27 domain"/>
    <property type="match status" value="1"/>
</dbReference>
<gene>
    <name evidence="3" type="ORF">COA96_03965</name>
</gene>
<feature type="chain" id="PRO_5012675492" evidence="2">
    <location>
        <begin position="20"/>
        <end position="447"/>
    </location>
</feature>
<evidence type="ECO:0000313" key="4">
    <source>
        <dbReference type="Proteomes" id="UP000218327"/>
    </source>
</evidence>
<dbReference type="PANTHER" id="PTHR10443">
    <property type="entry name" value="MICROSOMAL DIPEPTIDASE"/>
    <property type="match status" value="1"/>
</dbReference>
<proteinExistence type="predicted"/>
<dbReference type="Gene3D" id="3.20.20.140">
    <property type="entry name" value="Metal-dependent hydrolases"/>
    <property type="match status" value="1"/>
</dbReference>
<dbReference type="Proteomes" id="UP000218327">
    <property type="component" value="Unassembled WGS sequence"/>
</dbReference>
<dbReference type="InterPro" id="IPR032466">
    <property type="entry name" value="Metal_Hydrolase"/>
</dbReference>
<dbReference type="Pfam" id="PF01244">
    <property type="entry name" value="Peptidase_M19"/>
    <property type="match status" value="1"/>
</dbReference>
<dbReference type="AlphaFoldDB" id="A0A2A5B7N0"/>
<feature type="signal peptide" evidence="2">
    <location>
        <begin position="1"/>
        <end position="19"/>
    </location>
</feature>
<dbReference type="PROSITE" id="PS51257">
    <property type="entry name" value="PROKAR_LIPOPROTEIN"/>
    <property type="match status" value="1"/>
</dbReference>
<dbReference type="GO" id="GO:0070573">
    <property type="term" value="F:metallodipeptidase activity"/>
    <property type="evidence" value="ECO:0007669"/>
    <property type="project" value="InterPro"/>
</dbReference>
<evidence type="ECO:0000256" key="1">
    <source>
        <dbReference type="SAM" id="MobiDB-lite"/>
    </source>
</evidence>
<protein>
    <submittedName>
        <fullName evidence="3">Peptidase M19</fullName>
    </submittedName>
</protein>
<dbReference type="PROSITE" id="PS51365">
    <property type="entry name" value="RENAL_DIPEPTIDASE_2"/>
    <property type="match status" value="1"/>
</dbReference>
<dbReference type="EMBL" id="NVVJ01000008">
    <property type="protein sequence ID" value="PCJ27118.1"/>
    <property type="molecule type" value="Genomic_DNA"/>
</dbReference>
<feature type="region of interest" description="Disordered" evidence="1">
    <location>
        <begin position="24"/>
        <end position="43"/>
    </location>
</feature>
<dbReference type="GO" id="GO:0006508">
    <property type="term" value="P:proteolysis"/>
    <property type="evidence" value="ECO:0007669"/>
    <property type="project" value="InterPro"/>
</dbReference>